<proteinExistence type="inferred from homology"/>
<dbReference type="GO" id="GO:0016226">
    <property type="term" value="P:iron-sulfur cluster assembly"/>
    <property type="evidence" value="ECO:0007669"/>
    <property type="project" value="InterPro"/>
</dbReference>
<dbReference type="PANTHER" id="PTHR30508">
    <property type="entry name" value="FES CLUSTER ASSEMBLY PROTEIN SUF"/>
    <property type="match status" value="1"/>
</dbReference>
<evidence type="ECO:0000256" key="1">
    <source>
        <dbReference type="ARBA" id="ARBA00043967"/>
    </source>
</evidence>
<dbReference type="InterPro" id="IPR011542">
    <property type="entry name" value="SUF_FeS_clus_asmbl_SufD"/>
</dbReference>
<dbReference type="SUPFAM" id="SSF101960">
    <property type="entry name" value="Stabilizer of iron transporter SufD"/>
    <property type="match status" value="1"/>
</dbReference>
<dbReference type="InterPro" id="IPR055346">
    <property type="entry name" value="Fe-S_cluster_assembly_SufBD"/>
</dbReference>
<comment type="similarity">
    <text evidence="1">Belongs to the iron-sulfur cluster assembly SufBD family.</text>
</comment>
<dbReference type="EMBL" id="CP014160">
    <property type="protein sequence ID" value="AMB93351.1"/>
    <property type="molecule type" value="Genomic_DNA"/>
</dbReference>
<gene>
    <name evidence="4" type="ORF">AWM72_00485</name>
</gene>
<reference evidence="4 5" key="1">
    <citation type="journal article" date="2016" name="Genome Announc.">
        <title>Complete Genome Sequences of Aerococcus christensenii CCUG 28831T, Aerococcus sanguinicola CCUG 43001T, Aerococcus urinae CCUG 36881T, Aerococcus urinaeequi CCUG 28094T, Aerococcus urinaehominis CCUG 42038 BT, and Aerococcus viridans CCUG 4311T.</title>
        <authorList>
            <person name="Carkaci D."/>
            <person name="Dargis R."/>
            <person name="Nielsen X.C."/>
            <person name="Skovgaard O."/>
            <person name="Fuursted K."/>
            <person name="Christensen J.J."/>
        </authorList>
    </citation>
    <scope>NUCLEOTIDE SEQUENCE [LARGE SCALE GENOMIC DNA]</scope>
    <source>
        <strain evidence="4 5">CCUG43001</strain>
    </source>
</reference>
<evidence type="ECO:0000259" key="2">
    <source>
        <dbReference type="Pfam" id="PF01458"/>
    </source>
</evidence>
<dbReference type="PANTHER" id="PTHR30508:SF1">
    <property type="entry name" value="UPF0051 PROTEIN ABCI8, CHLOROPLASTIC-RELATED"/>
    <property type="match status" value="1"/>
</dbReference>
<keyword evidence="5" id="KW-1185">Reference proteome</keyword>
<dbReference type="InterPro" id="IPR045595">
    <property type="entry name" value="SufBD_N"/>
</dbReference>
<dbReference type="InterPro" id="IPR037284">
    <property type="entry name" value="SUF_FeS_clus_asmbl_SufBD_sf"/>
</dbReference>
<accession>A0A109RD32</accession>
<dbReference type="Pfam" id="PF19295">
    <property type="entry name" value="SufBD_N"/>
    <property type="match status" value="1"/>
</dbReference>
<dbReference type="GeneID" id="92902548"/>
<dbReference type="Proteomes" id="UP000069912">
    <property type="component" value="Chromosome"/>
</dbReference>
<feature type="domain" description="SUF system FeS cluster assembly SufBD core" evidence="2">
    <location>
        <begin position="171"/>
        <end position="400"/>
    </location>
</feature>
<evidence type="ECO:0008006" key="6">
    <source>
        <dbReference type="Google" id="ProtNLM"/>
    </source>
</evidence>
<dbReference type="Pfam" id="PF01458">
    <property type="entry name" value="SUFBD_core"/>
    <property type="match status" value="1"/>
</dbReference>
<protein>
    <recommendedName>
        <fullName evidence="6">Fe-S cluster assembly protein SufD</fullName>
    </recommendedName>
</protein>
<name>A0A109RD32_9LACT</name>
<dbReference type="NCBIfam" id="TIGR01981">
    <property type="entry name" value="sufD"/>
    <property type="match status" value="1"/>
</dbReference>
<organism evidence="4 5">
    <name type="scientific">Aerococcus sanguinicola</name>
    <dbReference type="NCBI Taxonomy" id="119206"/>
    <lineage>
        <taxon>Bacteria</taxon>
        <taxon>Bacillati</taxon>
        <taxon>Bacillota</taxon>
        <taxon>Bacilli</taxon>
        <taxon>Lactobacillales</taxon>
        <taxon>Aerococcaceae</taxon>
        <taxon>Aerococcus</taxon>
    </lineage>
</organism>
<feature type="domain" description="SUF system FeS cluster assembly SufBD N-terminal" evidence="3">
    <location>
        <begin position="96"/>
        <end position="163"/>
    </location>
</feature>
<dbReference type="InterPro" id="IPR000825">
    <property type="entry name" value="SUF_FeS_clus_asmbl_SufBD_core"/>
</dbReference>
<evidence type="ECO:0000313" key="4">
    <source>
        <dbReference type="EMBL" id="AMB93351.1"/>
    </source>
</evidence>
<reference evidence="5" key="2">
    <citation type="submission" date="2016-01" db="EMBL/GenBank/DDBJ databases">
        <title>Six Aerococcus type strain genome sequencing and assembly using PacBio and Illumina Hiseq.</title>
        <authorList>
            <person name="Carkaci D."/>
            <person name="Dargis R."/>
            <person name="Nielsen X.C."/>
            <person name="Skovgaard O."/>
            <person name="Fuursted K."/>
            <person name="Christensen J.J."/>
        </authorList>
    </citation>
    <scope>NUCLEOTIDE SEQUENCE [LARGE SCALE GENOMIC DNA]</scope>
    <source>
        <strain evidence="5">CCUG43001</strain>
    </source>
</reference>
<dbReference type="RefSeq" id="WP_067971608.1">
    <property type="nucleotide sequence ID" value="NZ_CAJHKM010000003.1"/>
</dbReference>
<evidence type="ECO:0000313" key="5">
    <source>
        <dbReference type="Proteomes" id="UP000069912"/>
    </source>
</evidence>
<evidence type="ECO:0000259" key="3">
    <source>
        <dbReference type="Pfam" id="PF19295"/>
    </source>
</evidence>
<dbReference type="AlphaFoldDB" id="A0A109RD32"/>
<sequence>MSEQMSQKDWQAIQAFSQAKKEPAFLLALREKAFQNIDHLDLPDTPKMDVKRWPLYGAKIQGEGTTDFELDERYQHHGQEALMNQFGDQTLSLDLSQNLKDQGVILMDIFEAMQAYPDFFKDYYMTKAAKPGDNKITAYHTAYMNSGVFLYVPENVQVEEPIVVNAFQDASQDLAYNHHVLIVAEAHAKFSFVERFQTHGDQANSANILTEIIAADHAEVHYAALDELGENTTGFITRRGHCGPEARIDWAVGMLNDGNVVADYNAELIGDGSVSYVNVVGISDGKQTQGVNSRVSNYGRHSVGHIYQKGVILDRSRLAFNGIGHIYRGAVGADAQQEERILMFSDRARGDVNPILLIDENDVTAGHAASMGRVDQEELYYLMSRGISGKEAQRLVIRGFLGSVIVAIPLQEMREELIEIIDKKLMAIDND</sequence>
<dbReference type="KEGG" id="asan:AWM72_00485"/>